<dbReference type="PANTHER" id="PTHR33744:SF15">
    <property type="entry name" value="CARBOHYDRATE DIACID REGULATOR"/>
    <property type="match status" value="1"/>
</dbReference>
<dbReference type="InterPro" id="IPR042070">
    <property type="entry name" value="PucR_C-HTH_sf"/>
</dbReference>
<feature type="domain" description="PucR C-terminal helix-turn-helix" evidence="1">
    <location>
        <begin position="420"/>
        <end position="474"/>
    </location>
</feature>
<reference evidence="2" key="2">
    <citation type="submission" date="2021-04" db="EMBL/GenBank/DDBJ databases">
        <authorList>
            <person name="Gilroy R."/>
        </authorList>
    </citation>
    <scope>NUCLEOTIDE SEQUENCE</scope>
    <source>
        <strain evidence="2">ChiHjej12B11-1927</strain>
    </source>
</reference>
<evidence type="ECO:0000313" key="2">
    <source>
        <dbReference type="EMBL" id="HIX38918.1"/>
    </source>
</evidence>
<comment type="caution">
    <text evidence="2">The sequence shown here is derived from an EMBL/GenBank/DDBJ whole genome shotgun (WGS) entry which is preliminary data.</text>
</comment>
<dbReference type="EMBL" id="DXFG01000317">
    <property type="protein sequence ID" value="HIX38918.1"/>
    <property type="molecule type" value="Genomic_DNA"/>
</dbReference>
<name>A0A9D1VPP2_9FIRM</name>
<protein>
    <submittedName>
        <fullName evidence="2">Helix-turn-helix domain-containing protein</fullName>
    </submittedName>
</protein>
<dbReference type="Gene3D" id="1.10.10.2840">
    <property type="entry name" value="PucR C-terminal helix-turn-helix domain"/>
    <property type="match status" value="1"/>
</dbReference>
<sequence length="487" mass="56989">MRLSMWMIANRLSSLDLELDIRSSAPAVLKSARRVYATNCVHVYSEGEDVICNGEGDIIRIPNMDLLTGFEIIQGVFDYFQDWMDEILQMVRERDYQGIVDLVWYVCRNPIILMDGNNRVIGITRQYPDDSLDEEWYYLCNYGYTSLNAVSQMRDDKTGLEMLQHGPRAFQFPKTRILKYGGYSYCMSCNDITCGRITILSKERELNPGDFQMVELLARLLEPSLGQIYYESVLSNTNIFYNLLTGKSFDRKMLDTQLSYLQWGMDDTYCLALIEMTDTGKKSFISRNLDMLMQTMLYHSHNYVPIKKTPYILLLSNHRTNTEGEMLDFLKVLETHNPIRISFSLPCRGVENVKFLYGQALYALNSGKIFHPEEQFSNFFDYALNYLIESGSLEDSVRACMPEVIHLWKMQQKQKDDLFLTLKTYLDHERSIAKTSETLFTHRNTVLYRIKKVQEILHQDLDDPYVREYCRMSIRVLELHTMKSKEL</sequence>
<dbReference type="InterPro" id="IPR025736">
    <property type="entry name" value="PucR_C-HTH_dom"/>
</dbReference>
<dbReference type="Pfam" id="PF13556">
    <property type="entry name" value="HTH_30"/>
    <property type="match status" value="1"/>
</dbReference>
<evidence type="ECO:0000313" key="3">
    <source>
        <dbReference type="Proteomes" id="UP000824230"/>
    </source>
</evidence>
<organism evidence="2 3">
    <name type="scientific">Candidatus Blautia pullistercoris</name>
    <dbReference type="NCBI Taxonomy" id="2838499"/>
    <lineage>
        <taxon>Bacteria</taxon>
        <taxon>Bacillati</taxon>
        <taxon>Bacillota</taxon>
        <taxon>Clostridia</taxon>
        <taxon>Lachnospirales</taxon>
        <taxon>Lachnospiraceae</taxon>
        <taxon>Blautia</taxon>
    </lineage>
</organism>
<evidence type="ECO:0000259" key="1">
    <source>
        <dbReference type="Pfam" id="PF13556"/>
    </source>
</evidence>
<proteinExistence type="predicted"/>
<reference evidence="2" key="1">
    <citation type="journal article" date="2021" name="PeerJ">
        <title>Extensive microbial diversity within the chicken gut microbiome revealed by metagenomics and culture.</title>
        <authorList>
            <person name="Gilroy R."/>
            <person name="Ravi A."/>
            <person name="Getino M."/>
            <person name="Pursley I."/>
            <person name="Horton D.L."/>
            <person name="Alikhan N.F."/>
            <person name="Baker D."/>
            <person name="Gharbi K."/>
            <person name="Hall N."/>
            <person name="Watson M."/>
            <person name="Adriaenssens E.M."/>
            <person name="Foster-Nyarko E."/>
            <person name="Jarju S."/>
            <person name="Secka A."/>
            <person name="Antonio M."/>
            <person name="Oren A."/>
            <person name="Chaudhuri R.R."/>
            <person name="La Ragione R."/>
            <person name="Hildebrand F."/>
            <person name="Pallen M.J."/>
        </authorList>
    </citation>
    <scope>NUCLEOTIDE SEQUENCE</scope>
    <source>
        <strain evidence="2">ChiHjej12B11-1927</strain>
    </source>
</reference>
<dbReference type="PANTHER" id="PTHR33744">
    <property type="entry name" value="CARBOHYDRATE DIACID REGULATOR"/>
    <property type="match status" value="1"/>
</dbReference>
<dbReference type="AlphaFoldDB" id="A0A9D1VPP2"/>
<dbReference type="InterPro" id="IPR051448">
    <property type="entry name" value="CdaR-like_regulators"/>
</dbReference>
<accession>A0A9D1VPP2</accession>
<gene>
    <name evidence="2" type="ORF">H9738_13800</name>
</gene>
<dbReference type="Proteomes" id="UP000824230">
    <property type="component" value="Unassembled WGS sequence"/>
</dbReference>